<organism evidence="3 4">
    <name type="scientific">Aspergillus steynii IBT 23096</name>
    <dbReference type="NCBI Taxonomy" id="1392250"/>
    <lineage>
        <taxon>Eukaryota</taxon>
        <taxon>Fungi</taxon>
        <taxon>Dikarya</taxon>
        <taxon>Ascomycota</taxon>
        <taxon>Pezizomycotina</taxon>
        <taxon>Eurotiomycetes</taxon>
        <taxon>Eurotiomycetidae</taxon>
        <taxon>Eurotiales</taxon>
        <taxon>Aspergillaceae</taxon>
        <taxon>Aspergillus</taxon>
        <taxon>Aspergillus subgen. Circumdati</taxon>
    </lineage>
</organism>
<dbReference type="InterPro" id="IPR036514">
    <property type="entry name" value="SGNH_hydro_sf"/>
</dbReference>
<evidence type="ECO:0000313" key="3">
    <source>
        <dbReference type="EMBL" id="PLB53167.1"/>
    </source>
</evidence>
<accession>A0A2I2GJY8</accession>
<evidence type="ECO:0000256" key="1">
    <source>
        <dbReference type="SAM" id="SignalP"/>
    </source>
</evidence>
<dbReference type="STRING" id="1392250.A0A2I2GJY8"/>
<keyword evidence="1" id="KW-0732">Signal</keyword>
<dbReference type="GeneID" id="36554203"/>
<name>A0A2I2GJY8_9EURO</name>
<dbReference type="GO" id="GO:0016787">
    <property type="term" value="F:hydrolase activity"/>
    <property type="evidence" value="ECO:0007669"/>
    <property type="project" value="InterPro"/>
</dbReference>
<feature type="domain" description="SGNH hydrolase-type esterase" evidence="2">
    <location>
        <begin position="43"/>
        <end position="217"/>
    </location>
</feature>
<protein>
    <submittedName>
        <fullName evidence="3">Acetylesterase</fullName>
    </submittedName>
</protein>
<dbReference type="PANTHER" id="PTHR43695">
    <property type="entry name" value="PUTATIVE (AFU_ORTHOLOGUE AFUA_2G17250)-RELATED"/>
    <property type="match status" value="1"/>
</dbReference>
<comment type="caution">
    <text evidence="3">The sequence shown here is derived from an EMBL/GenBank/DDBJ whole genome shotgun (WGS) entry which is preliminary data.</text>
</comment>
<gene>
    <name evidence="3" type="ORF">P170DRAFT_404053</name>
</gene>
<evidence type="ECO:0000313" key="4">
    <source>
        <dbReference type="Proteomes" id="UP000234275"/>
    </source>
</evidence>
<dbReference type="InterPro" id="IPR037459">
    <property type="entry name" value="RhgT-like"/>
</dbReference>
<dbReference type="SUPFAM" id="SSF52266">
    <property type="entry name" value="SGNH hydrolase"/>
    <property type="match status" value="1"/>
</dbReference>
<dbReference type="VEuPathDB" id="FungiDB:P170DRAFT_404053"/>
<dbReference type="PANTHER" id="PTHR43695:SF2">
    <property type="entry name" value="PUTATIVE (AFU_ORTHOLOGUE AFUA_2G17250)-RELATED"/>
    <property type="match status" value="1"/>
</dbReference>
<dbReference type="AlphaFoldDB" id="A0A2I2GJY8"/>
<evidence type="ECO:0000259" key="2">
    <source>
        <dbReference type="Pfam" id="PF13472"/>
    </source>
</evidence>
<dbReference type="RefSeq" id="XP_024708469.1">
    <property type="nucleotide sequence ID" value="XM_024846504.1"/>
</dbReference>
<dbReference type="CDD" id="cd01821">
    <property type="entry name" value="Rhamnogalacturan_acetylesterase_like"/>
    <property type="match status" value="1"/>
</dbReference>
<reference evidence="3 4" key="1">
    <citation type="submission" date="2016-12" db="EMBL/GenBank/DDBJ databases">
        <title>The genomes of Aspergillus section Nigri reveals drivers in fungal speciation.</title>
        <authorList>
            <consortium name="DOE Joint Genome Institute"/>
            <person name="Vesth T.C."/>
            <person name="Nybo J."/>
            <person name="Theobald S."/>
            <person name="Brandl J."/>
            <person name="Frisvad J.C."/>
            <person name="Nielsen K.F."/>
            <person name="Lyhne E.K."/>
            <person name="Kogle M.E."/>
            <person name="Kuo A."/>
            <person name="Riley R."/>
            <person name="Clum A."/>
            <person name="Nolan M."/>
            <person name="Lipzen A."/>
            <person name="Salamov A."/>
            <person name="Henrissat B."/>
            <person name="Wiebenga A."/>
            <person name="De Vries R.P."/>
            <person name="Grigoriev I.V."/>
            <person name="Mortensen U.H."/>
            <person name="Andersen M.R."/>
            <person name="Baker S.E."/>
        </authorList>
    </citation>
    <scope>NUCLEOTIDE SEQUENCE [LARGE SCALE GENOMIC DNA]</scope>
    <source>
        <strain evidence="3 4">IBT 23096</strain>
    </source>
</reference>
<dbReference type="Pfam" id="PF13472">
    <property type="entry name" value="Lipase_GDSL_2"/>
    <property type="match status" value="1"/>
</dbReference>
<feature type="chain" id="PRO_5014172605" evidence="1">
    <location>
        <begin position="23"/>
        <end position="259"/>
    </location>
</feature>
<feature type="signal peptide" evidence="1">
    <location>
        <begin position="1"/>
        <end position="22"/>
    </location>
</feature>
<sequence length="259" mass="27390">MQIPSFLTTLALSLSSFSAALSLPPRASTQAAAAKPPYFILTGDSTVAVNGGWGDGFLTFLADSADGVNGGKSGATTVSFRANGRWDAVLDGIADHAADYEPIVTIQFGHNDQKSTSGISLEQFGENLQNLANEVIEAGGTPIIITSLTRRNFEGSAVIENLADHSAKAIEAAEAVGVQYLDLNRASTDYVNAIGEENAHTYDLSSGDGTHLNTAGETVFGRLVADLLLEKRDDLEEFFTPNEELSRKLKDGEYAAGDE</sequence>
<dbReference type="SMR" id="A0A2I2GJY8"/>
<keyword evidence="4" id="KW-1185">Reference proteome</keyword>
<dbReference type="Proteomes" id="UP000234275">
    <property type="component" value="Unassembled WGS sequence"/>
</dbReference>
<dbReference type="OrthoDB" id="5041285at2759"/>
<dbReference type="InterPro" id="IPR013830">
    <property type="entry name" value="SGNH_hydro"/>
</dbReference>
<proteinExistence type="predicted"/>
<dbReference type="EMBL" id="MSFO01000002">
    <property type="protein sequence ID" value="PLB53167.1"/>
    <property type="molecule type" value="Genomic_DNA"/>
</dbReference>
<dbReference type="Gene3D" id="3.40.50.1110">
    <property type="entry name" value="SGNH hydrolase"/>
    <property type="match status" value="1"/>
</dbReference>